<dbReference type="AlphaFoldDB" id="A0A371GAW4"/>
<dbReference type="EMBL" id="QJKJ01006151">
    <property type="protein sequence ID" value="RDX87698.1"/>
    <property type="molecule type" value="Genomic_DNA"/>
</dbReference>
<reference evidence="2" key="1">
    <citation type="submission" date="2018-05" db="EMBL/GenBank/DDBJ databases">
        <title>Draft genome of Mucuna pruriens seed.</title>
        <authorList>
            <person name="Nnadi N.E."/>
            <person name="Vos R."/>
            <person name="Hasami M.H."/>
            <person name="Devisetty U.K."/>
            <person name="Aguiy J.C."/>
        </authorList>
    </citation>
    <scope>NUCLEOTIDE SEQUENCE [LARGE SCALE GENOMIC DNA]</scope>
    <source>
        <strain evidence="2">JCA_2017</strain>
    </source>
</reference>
<evidence type="ECO:0000313" key="2">
    <source>
        <dbReference type="EMBL" id="RDX87698.1"/>
    </source>
</evidence>
<sequence length="98" mass="11415">MMNMVRCLLSEKSIPKTFWAKAVPHIINDKCNSKGKLRMELNHLAFGSITHVHIPYARRTKLEGKSFISEESKGYRLYDLVSKKIVISCDVEFEDKWK</sequence>
<keyword evidence="3" id="KW-1185">Reference proteome</keyword>
<organism evidence="2 3">
    <name type="scientific">Mucuna pruriens</name>
    <name type="common">Velvet bean</name>
    <name type="synonym">Dolichos pruriens</name>
    <dbReference type="NCBI Taxonomy" id="157652"/>
    <lineage>
        <taxon>Eukaryota</taxon>
        <taxon>Viridiplantae</taxon>
        <taxon>Streptophyta</taxon>
        <taxon>Embryophyta</taxon>
        <taxon>Tracheophyta</taxon>
        <taxon>Spermatophyta</taxon>
        <taxon>Magnoliopsida</taxon>
        <taxon>eudicotyledons</taxon>
        <taxon>Gunneridae</taxon>
        <taxon>Pentapetalae</taxon>
        <taxon>rosids</taxon>
        <taxon>fabids</taxon>
        <taxon>Fabales</taxon>
        <taxon>Fabaceae</taxon>
        <taxon>Papilionoideae</taxon>
        <taxon>50 kb inversion clade</taxon>
        <taxon>NPAAA clade</taxon>
        <taxon>indigoferoid/millettioid clade</taxon>
        <taxon>Phaseoleae</taxon>
        <taxon>Mucuna</taxon>
    </lineage>
</organism>
<dbReference type="InterPro" id="IPR057670">
    <property type="entry name" value="SH3_retrovirus"/>
</dbReference>
<feature type="non-terminal residue" evidence="2">
    <location>
        <position position="1"/>
    </location>
</feature>
<protein>
    <recommendedName>
        <fullName evidence="1">Retroviral polymerase SH3-like domain-containing protein</fullName>
    </recommendedName>
</protein>
<feature type="domain" description="Retroviral polymerase SH3-like" evidence="1">
    <location>
        <begin position="49"/>
        <end position="96"/>
    </location>
</feature>
<proteinExistence type="predicted"/>
<gene>
    <name evidence="2" type="ORF">CR513_30801</name>
</gene>
<dbReference type="Proteomes" id="UP000257109">
    <property type="component" value="Unassembled WGS sequence"/>
</dbReference>
<dbReference type="OrthoDB" id="1422773at2759"/>
<name>A0A371GAW4_MUCPR</name>
<evidence type="ECO:0000313" key="3">
    <source>
        <dbReference type="Proteomes" id="UP000257109"/>
    </source>
</evidence>
<accession>A0A371GAW4</accession>
<comment type="caution">
    <text evidence="2">The sequence shown here is derived from an EMBL/GenBank/DDBJ whole genome shotgun (WGS) entry which is preliminary data.</text>
</comment>
<evidence type="ECO:0000259" key="1">
    <source>
        <dbReference type="Pfam" id="PF25597"/>
    </source>
</evidence>
<dbReference type="Pfam" id="PF25597">
    <property type="entry name" value="SH3_retrovirus"/>
    <property type="match status" value="1"/>
</dbReference>